<comment type="caution">
    <text evidence="2">The sequence shown here is derived from an EMBL/GenBank/DDBJ whole genome shotgun (WGS) entry which is preliminary data.</text>
</comment>
<keyword evidence="1" id="KW-0472">Membrane</keyword>
<feature type="transmembrane region" description="Helical" evidence="1">
    <location>
        <begin position="259"/>
        <end position="279"/>
    </location>
</feature>
<keyword evidence="1" id="KW-0812">Transmembrane</keyword>
<name>A0A0G0T215_9BACT</name>
<dbReference type="EMBL" id="LBXZ01000001">
    <property type="protein sequence ID" value="KKR41120.1"/>
    <property type="molecule type" value="Genomic_DNA"/>
</dbReference>
<evidence type="ECO:0000313" key="3">
    <source>
        <dbReference type="Proteomes" id="UP000034072"/>
    </source>
</evidence>
<accession>A0A0G0T215</accession>
<keyword evidence="1" id="KW-1133">Transmembrane helix</keyword>
<feature type="transmembrane region" description="Helical" evidence="1">
    <location>
        <begin position="229"/>
        <end position="253"/>
    </location>
</feature>
<proteinExistence type="predicted"/>
<dbReference type="AlphaFoldDB" id="A0A0G0T215"/>
<protein>
    <submittedName>
        <fullName evidence="2">Uncharacterized protein</fullName>
    </submittedName>
</protein>
<evidence type="ECO:0000256" key="1">
    <source>
        <dbReference type="SAM" id="Phobius"/>
    </source>
</evidence>
<feature type="transmembrane region" description="Helical" evidence="1">
    <location>
        <begin position="76"/>
        <end position="98"/>
    </location>
</feature>
<feature type="transmembrane region" description="Helical" evidence="1">
    <location>
        <begin position="154"/>
        <end position="176"/>
    </location>
</feature>
<reference evidence="2 3" key="1">
    <citation type="journal article" date="2015" name="Nature">
        <title>rRNA introns, odd ribosomes, and small enigmatic genomes across a large radiation of phyla.</title>
        <authorList>
            <person name="Brown C.T."/>
            <person name="Hug L.A."/>
            <person name="Thomas B.C."/>
            <person name="Sharon I."/>
            <person name="Castelle C.J."/>
            <person name="Singh A."/>
            <person name="Wilkins M.J."/>
            <person name="Williams K.H."/>
            <person name="Banfield J.F."/>
        </authorList>
    </citation>
    <scope>NUCLEOTIDE SEQUENCE [LARGE SCALE GENOMIC DNA]</scope>
</reference>
<feature type="transmembrane region" description="Helical" evidence="1">
    <location>
        <begin position="35"/>
        <end position="56"/>
    </location>
</feature>
<sequence>MTKKIWSYVFVGLSVSGFLLFKFSNLYFRFGDGNAYIYMAQAILAGDMPYSDFFLADPPFFLLFLLPFKLIFGNHLIWFQILPAILESGTAILLFLILRNRSNKFAFLAPAIYLFSFTVASTSDFLTGLQLAVFLMVTAIFANERRRPVISGFLWTASFLTKLYILPAYLGFIIYLYLRGERCDLKKIMIGMGIGLGLIMLPFFLASPQKVFDYMVMHQFSRPKGLNKVDVFGFFLAREWLLITLGIVGAYFLRRSYLFYSWILTLAFFIFFKDIYYLYLGSLMPYLVLFSLILIDKFWSLVNWTRNLVKVVLVLLIIFVPHAFVGYAKDFSTRGRFTNLYEIGDYVRTLPDALPLYGSHEVAPLIALASGRELFGNFIDTNAQAFGSGAQDLSAVSGALAEAGGYMVGRVSHYPEFGIFDGGYGGYFSEEIFQKYCQRVKEFADTGNEISNQIVIYRCKK</sequence>
<gene>
    <name evidence="2" type="ORF">UT75_C0001G0024</name>
</gene>
<feature type="transmembrane region" description="Helical" evidence="1">
    <location>
        <begin position="308"/>
        <end position="328"/>
    </location>
</feature>
<organism evidence="2 3">
    <name type="scientific">Candidatus Yanofskybacteria bacterium GW2011_GWE2_40_11</name>
    <dbReference type="NCBI Taxonomy" id="1619033"/>
    <lineage>
        <taxon>Bacteria</taxon>
        <taxon>Candidatus Yanofskyibacteriota</taxon>
    </lineage>
</organism>
<feature type="transmembrane region" description="Helical" evidence="1">
    <location>
        <begin position="188"/>
        <end position="208"/>
    </location>
</feature>
<dbReference type="Proteomes" id="UP000034072">
    <property type="component" value="Unassembled WGS sequence"/>
</dbReference>
<evidence type="ECO:0000313" key="2">
    <source>
        <dbReference type="EMBL" id="KKR41120.1"/>
    </source>
</evidence>
<feature type="transmembrane region" description="Helical" evidence="1">
    <location>
        <begin position="6"/>
        <end position="23"/>
    </location>
</feature>